<evidence type="ECO:0000313" key="4">
    <source>
        <dbReference type="EMBL" id="EST55906.1"/>
    </source>
</evidence>
<dbReference type="STRING" id="1408254.T458_00885"/>
<gene>
    <name evidence="4" type="ORF">T458_00885</name>
</gene>
<dbReference type="HOGENOM" id="CLU_054193_1_0_9"/>
<dbReference type="Proteomes" id="UP000017973">
    <property type="component" value="Unassembled WGS sequence"/>
</dbReference>
<dbReference type="PATRIC" id="fig|1408254.3.peg.183"/>
<dbReference type="PANTHER" id="PTHR34385">
    <property type="entry name" value="D-ALANYL-D-ALANINE CARBOXYPEPTIDASE"/>
    <property type="match status" value="1"/>
</dbReference>
<feature type="compositionally biased region" description="Low complexity" evidence="1">
    <location>
        <begin position="42"/>
        <end position="63"/>
    </location>
</feature>
<reference evidence="4 5" key="1">
    <citation type="journal article" date="2014" name="Genome Announc.">
        <title>Draft Genome Sequence of Brevibacillus panacihumi Strain W25, a Halotolerant Hydrocarbon-Degrading Bacterium.</title>
        <authorList>
            <person name="Wang X."/>
            <person name="Jin D."/>
            <person name="Zhou L."/>
            <person name="Wu L."/>
            <person name="An W."/>
            <person name="Chen Y."/>
            <person name="Zhao L."/>
        </authorList>
    </citation>
    <scope>NUCLEOTIDE SEQUENCE [LARGE SCALE GENOMIC DNA]</scope>
    <source>
        <strain evidence="4 5">W25</strain>
    </source>
</reference>
<dbReference type="PANTHER" id="PTHR34385:SF1">
    <property type="entry name" value="PEPTIDOGLYCAN L-ALANYL-D-GLUTAMATE ENDOPEPTIDASE CWLK"/>
    <property type="match status" value="1"/>
</dbReference>
<sequence length="304" mass="32985">MKGQESMERVWKQRGSALLLGAAVLLAMTGCSGQAASGEVIQSPPQETVTPPPAQEEQPPQTSEEQEGTDVKPSQEEEAGKPAEAAPQEQGTSEQEEIPAGLDLEVVAEPASMAVLVNKQHKLPESYEPPDLVFPNVPYLLPEKSERRKMRQEAATALEQMFAAAKADGIQLAGVSAYRPHAYQKDLFNRYVKKDGLEKARTYSAYPGTSEHETGLAIDISGIDGKCAASSCFAGTKEAIWLAENAADYGFIVRYPEGKEAITGYIYEPWHMRYVGVETSKAIVESGLTMEEYFGIAPVSSQNP</sequence>
<dbReference type="SUPFAM" id="SSF55166">
    <property type="entry name" value="Hedgehog/DD-peptidase"/>
    <property type="match status" value="1"/>
</dbReference>
<keyword evidence="5" id="KW-1185">Reference proteome</keyword>
<name>V6MBE4_9BACL</name>
<dbReference type="PROSITE" id="PS51257">
    <property type="entry name" value="PROKAR_LIPOPROTEIN"/>
    <property type="match status" value="1"/>
</dbReference>
<accession>V6MBE4</accession>
<proteinExistence type="predicted"/>
<dbReference type="GO" id="GO:0008233">
    <property type="term" value="F:peptidase activity"/>
    <property type="evidence" value="ECO:0007669"/>
    <property type="project" value="InterPro"/>
</dbReference>
<dbReference type="InterPro" id="IPR058193">
    <property type="entry name" value="VanY/YodJ_core_dom"/>
</dbReference>
<dbReference type="CDD" id="cd14852">
    <property type="entry name" value="LD-carboxypeptidase"/>
    <property type="match status" value="1"/>
</dbReference>
<keyword evidence="2" id="KW-0732">Signal</keyword>
<dbReference type="InterPro" id="IPR052179">
    <property type="entry name" value="DD-CPase-like"/>
</dbReference>
<dbReference type="EMBL" id="AYJU01000001">
    <property type="protein sequence ID" value="EST55906.1"/>
    <property type="molecule type" value="Genomic_DNA"/>
</dbReference>
<feature type="chain" id="PRO_5004749651" evidence="2">
    <location>
        <begin position="36"/>
        <end position="304"/>
    </location>
</feature>
<dbReference type="Pfam" id="PF02557">
    <property type="entry name" value="VanY"/>
    <property type="match status" value="1"/>
</dbReference>
<evidence type="ECO:0000256" key="2">
    <source>
        <dbReference type="SAM" id="SignalP"/>
    </source>
</evidence>
<dbReference type="InterPro" id="IPR009045">
    <property type="entry name" value="Zn_M74/Hedgehog-like"/>
</dbReference>
<feature type="signal peptide" evidence="2">
    <location>
        <begin position="1"/>
        <end position="35"/>
    </location>
</feature>
<dbReference type="AlphaFoldDB" id="V6MBE4"/>
<feature type="domain" description="D-alanyl-D-alanine carboxypeptidase-like core" evidence="3">
    <location>
        <begin position="148"/>
        <end position="276"/>
    </location>
</feature>
<evidence type="ECO:0000259" key="3">
    <source>
        <dbReference type="Pfam" id="PF02557"/>
    </source>
</evidence>
<dbReference type="InterPro" id="IPR003709">
    <property type="entry name" value="VanY-like_core_dom"/>
</dbReference>
<dbReference type="GO" id="GO:0006508">
    <property type="term" value="P:proteolysis"/>
    <property type="evidence" value="ECO:0007669"/>
    <property type="project" value="InterPro"/>
</dbReference>
<protein>
    <submittedName>
        <fullName evidence="4">Peptidase M15</fullName>
    </submittedName>
</protein>
<dbReference type="eggNOG" id="COG1876">
    <property type="taxonomic scope" value="Bacteria"/>
</dbReference>
<feature type="region of interest" description="Disordered" evidence="1">
    <location>
        <begin position="35"/>
        <end position="97"/>
    </location>
</feature>
<comment type="caution">
    <text evidence="4">The sequence shown here is derived from an EMBL/GenBank/DDBJ whole genome shotgun (WGS) entry which is preliminary data.</text>
</comment>
<feature type="compositionally biased region" description="Basic and acidic residues" evidence="1">
    <location>
        <begin position="69"/>
        <end position="81"/>
    </location>
</feature>
<evidence type="ECO:0000313" key="5">
    <source>
        <dbReference type="Proteomes" id="UP000017973"/>
    </source>
</evidence>
<dbReference type="Gene3D" id="3.30.1380.10">
    <property type="match status" value="1"/>
</dbReference>
<evidence type="ECO:0000256" key="1">
    <source>
        <dbReference type="SAM" id="MobiDB-lite"/>
    </source>
</evidence>
<organism evidence="4 5">
    <name type="scientific">Brevibacillus panacihumi W25</name>
    <dbReference type="NCBI Taxonomy" id="1408254"/>
    <lineage>
        <taxon>Bacteria</taxon>
        <taxon>Bacillati</taxon>
        <taxon>Bacillota</taxon>
        <taxon>Bacilli</taxon>
        <taxon>Bacillales</taxon>
        <taxon>Paenibacillaceae</taxon>
        <taxon>Brevibacillus</taxon>
    </lineage>
</organism>